<organism evidence="2 3">
    <name type="scientific">Marinobacterium lacunae</name>
    <dbReference type="NCBI Taxonomy" id="1232683"/>
    <lineage>
        <taxon>Bacteria</taxon>
        <taxon>Pseudomonadati</taxon>
        <taxon>Pseudomonadota</taxon>
        <taxon>Gammaproteobacteria</taxon>
        <taxon>Oceanospirillales</taxon>
        <taxon>Oceanospirillaceae</taxon>
        <taxon>Marinobacterium</taxon>
    </lineage>
</organism>
<dbReference type="STRING" id="1232683.ADIMK_4210"/>
<dbReference type="eggNOG" id="ENOG502ZCMJ">
    <property type="taxonomic scope" value="Bacteria"/>
</dbReference>
<accession>A0A081FT98</accession>
<name>A0A081FT98_9GAMM</name>
<sequence length="342" mass="37380">MHRGLAIPDKEITRSFNIEGEIEVNAGGDVTKYSSKLEGSRSNLSSSKRSLKLELSSSFNEVRDEIQLIRAISGAIEMVKSSTYQSRGKETVKLVAFDFKPPVITLKGEGKTRHKSDTAFGVEHTLSAGFSPLFEFSITLDLVQAAAAYFKVDTVVAELREQAKKQEAKVKAGQQGAYVGAELEIKLTTKLETQGSIKRTLDSDHPEYDFSAESTISLTGSANMRGGAKVWIVEGAFALSGKVIAEGKCALQAVKKNAGAKNEKEIVELVMYHNGIKAEVEITVSGSVDTGKKSYSGEGNNKIDGYRGSAEPEKKESFKREWIWANPMKKEDSNFRMDIFGS</sequence>
<proteinExistence type="predicted"/>
<evidence type="ECO:0000256" key="1">
    <source>
        <dbReference type="SAM" id="MobiDB-lite"/>
    </source>
</evidence>
<reference evidence="2 3" key="1">
    <citation type="submission" date="2014-04" db="EMBL/GenBank/DDBJ databases">
        <title>Marinobacterium kochiensis sp. nov., isolated from sediment sample collected from Kochi backwaters in Kerala, India.</title>
        <authorList>
            <person name="Singh A."/>
            <person name="Pinnaka A.K."/>
        </authorList>
    </citation>
    <scope>NUCLEOTIDE SEQUENCE [LARGE SCALE GENOMIC DNA]</scope>
    <source>
        <strain evidence="2 3">AK27</strain>
    </source>
</reference>
<dbReference type="EMBL" id="JMQN01000063">
    <property type="protein sequence ID" value="KEA61753.1"/>
    <property type="molecule type" value="Genomic_DNA"/>
</dbReference>
<dbReference type="AlphaFoldDB" id="A0A081FT98"/>
<evidence type="ECO:0000313" key="2">
    <source>
        <dbReference type="EMBL" id="KEA61753.1"/>
    </source>
</evidence>
<keyword evidence="3" id="KW-1185">Reference proteome</keyword>
<evidence type="ECO:0000313" key="3">
    <source>
        <dbReference type="Proteomes" id="UP000028252"/>
    </source>
</evidence>
<gene>
    <name evidence="2" type="ORF">ADIMK_4210</name>
</gene>
<dbReference type="Proteomes" id="UP000028252">
    <property type="component" value="Unassembled WGS sequence"/>
</dbReference>
<comment type="caution">
    <text evidence="2">The sequence shown here is derived from an EMBL/GenBank/DDBJ whole genome shotgun (WGS) entry which is preliminary data.</text>
</comment>
<feature type="region of interest" description="Disordered" evidence="1">
    <location>
        <begin position="293"/>
        <end position="313"/>
    </location>
</feature>
<protein>
    <submittedName>
        <fullName evidence="2">Uncharacterized protein</fullName>
    </submittedName>
</protein>